<evidence type="ECO:0000313" key="2">
    <source>
        <dbReference type="EnsemblPlants" id="QL12p023212:mrna"/>
    </source>
</evidence>
<dbReference type="GeneID" id="115970774"/>
<dbReference type="OMA" id="HANHGGF"/>
<dbReference type="KEGG" id="qlo:115970774"/>
<dbReference type="InParanoid" id="A0A7N2N349"/>
<dbReference type="RefSeq" id="XP_030946235.1">
    <property type="nucleotide sequence ID" value="XM_031090375.1"/>
</dbReference>
<feature type="region of interest" description="Disordered" evidence="1">
    <location>
        <begin position="173"/>
        <end position="257"/>
    </location>
</feature>
<reference evidence="2" key="2">
    <citation type="submission" date="2021-01" db="UniProtKB">
        <authorList>
            <consortium name="EnsemblPlants"/>
        </authorList>
    </citation>
    <scope>IDENTIFICATION</scope>
</reference>
<dbReference type="RefSeq" id="XP_030946236.1">
    <property type="nucleotide sequence ID" value="XM_031090376.1"/>
</dbReference>
<dbReference type="GO" id="GO:0035196">
    <property type="term" value="P:miRNA processing"/>
    <property type="evidence" value="ECO:0007669"/>
    <property type="project" value="InterPro"/>
</dbReference>
<evidence type="ECO:0000313" key="3">
    <source>
        <dbReference type="Proteomes" id="UP000594261"/>
    </source>
</evidence>
<proteinExistence type="predicted"/>
<evidence type="ECO:0008006" key="4">
    <source>
        <dbReference type="Google" id="ProtNLM"/>
    </source>
</evidence>
<organism evidence="2 3">
    <name type="scientific">Quercus lobata</name>
    <name type="common">Valley oak</name>
    <dbReference type="NCBI Taxonomy" id="97700"/>
    <lineage>
        <taxon>Eukaryota</taxon>
        <taxon>Viridiplantae</taxon>
        <taxon>Streptophyta</taxon>
        <taxon>Embryophyta</taxon>
        <taxon>Tracheophyta</taxon>
        <taxon>Spermatophyta</taxon>
        <taxon>Magnoliopsida</taxon>
        <taxon>eudicotyledons</taxon>
        <taxon>Gunneridae</taxon>
        <taxon>Pentapetalae</taxon>
        <taxon>rosids</taxon>
        <taxon>fabids</taxon>
        <taxon>Fagales</taxon>
        <taxon>Fagaceae</taxon>
        <taxon>Quercus</taxon>
    </lineage>
</organism>
<evidence type="ECO:0000256" key="1">
    <source>
        <dbReference type="SAM" id="MobiDB-lite"/>
    </source>
</evidence>
<reference evidence="2 3" key="1">
    <citation type="journal article" date="2016" name="G3 (Bethesda)">
        <title>First Draft Assembly and Annotation of the Genome of a California Endemic Oak Quercus lobata Nee (Fagaceae).</title>
        <authorList>
            <person name="Sork V.L."/>
            <person name="Fitz-Gibbon S.T."/>
            <person name="Puiu D."/>
            <person name="Crepeau M."/>
            <person name="Gugger P.F."/>
            <person name="Sherman R."/>
            <person name="Stevens K."/>
            <person name="Langley C.H."/>
            <person name="Pellegrini M."/>
            <person name="Salzberg S.L."/>
        </authorList>
    </citation>
    <scope>NUCLEOTIDE SEQUENCE [LARGE SCALE GENOMIC DNA]</scope>
    <source>
        <strain evidence="2 3">cv. SW786</strain>
    </source>
</reference>
<feature type="region of interest" description="Disordered" evidence="1">
    <location>
        <begin position="131"/>
        <end position="153"/>
    </location>
</feature>
<dbReference type="EMBL" id="LRBV02000012">
    <property type="status" value="NOT_ANNOTATED_CDS"/>
    <property type="molecule type" value="Genomic_DNA"/>
</dbReference>
<feature type="compositionally biased region" description="Low complexity" evidence="1">
    <location>
        <begin position="178"/>
        <end position="197"/>
    </location>
</feature>
<sequence length="341" mass="37039">MEESEKRRERLNAVRMQAAQSDFSINVASSSMPVSLSNPLIETSATMAVQEESCSPRFDFYTDPMSAFSDSKKSSKASNQNRPDYFTSPNYCGSPMAQFSPSLPAGPMNPGMALYSAHQIQISSSPNQITYQEQGSCYSPGPHRSPIGTSNPFTMHPWSPEVWNAPITPTSSSFPYNPSRGGHHPSPGFGPRGSPRFNTRQGWGHLVSHSSSPGSGRGGSPSPGSGRGGSRWYGRSMSPVLGRSSRRGRGSHARLSGPQQFYNQSMLEDPWKFLKPVEWRCMSALVNSLNAPDSSKSRITKSPSTRKTKVSEPSNKSSSQPSLAEYLATSFNEAVNDTPSI</sequence>
<dbReference type="PANTHER" id="PTHR36054">
    <property type="entry name" value="PROTEIN SICKLE"/>
    <property type="match status" value="1"/>
</dbReference>
<dbReference type="AlphaFoldDB" id="A0A7N2N349"/>
<dbReference type="InterPro" id="IPR039292">
    <property type="entry name" value="SICKLE"/>
</dbReference>
<dbReference type="OrthoDB" id="1935385at2759"/>
<dbReference type="Proteomes" id="UP000594261">
    <property type="component" value="Chromosome 12"/>
</dbReference>
<dbReference type="EnsemblPlants" id="QL12p023212:mrna">
    <property type="protein sequence ID" value="QL12p023212:mrna"/>
    <property type="gene ID" value="QL12p023212"/>
</dbReference>
<name>A0A7N2N349_QUELO</name>
<dbReference type="RefSeq" id="XP_030946238.1">
    <property type="nucleotide sequence ID" value="XM_031090378.1"/>
</dbReference>
<gene>
    <name evidence="2" type="primary">LOC115970774</name>
</gene>
<keyword evidence="3" id="KW-1185">Reference proteome</keyword>
<feature type="compositionally biased region" description="Gly residues" evidence="1">
    <location>
        <begin position="215"/>
        <end position="231"/>
    </location>
</feature>
<feature type="region of interest" description="Disordered" evidence="1">
    <location>
        <begin position="290"/>
        <end position="322"/>
    </location>
</feature>
<dbReference type="Gramene" id="QL12p023212:mrna">
    <property type="protein sequence ID" value="QL12p023212:mrna"/>
    <property type="gene ID" value="QL12p023212"/>
</dbReference>
<dbReference type="FunCoup" id="A0A7N2N349">
    <property type="interactions" value="2231"/>
</dbReference>
<protein>
    <recommendedName>
        <fullName evidence="4">Hydroxyproline-rich glycoprotein family protein</fullName>
    </recommendedName>
</protein>
<dbReference type="PANTHER" id="PTHR36054:SF2">
    <property type="entry name" value="PROTEIN SICKLE"/>
    <property type="match status" value="1"/>
</dbReference>
<dbReference type="GO" id="GO:0000398">
    <property type="term" value="P:mRNA splicing, via spliceosome"/>
    <property type="evidence" value="ECO:0007669"/>
    <property type="project" value="InterPro"/>
</dbReference>
<feature type="compositionally biased region" description="Low complexity" evidence="1">
    <location>
        <begin position="311"/>
        <end position="322"/>
    </location>
</feature>
<accession>A0A7N2N349</accession>